<sequence length="211" mass="23398">MDRDSQRHQQFQSHTQHLHPYYHLLPPHFAYPSSTFPTTQSPPTQPLHFSQLNEAKSALSIHKPSFKSTPNMPRLPLFHHFQHLLISSPHTTPNSQTHPKVPNFPTPKAPTFPAFPQKGSSSGTRSIEHMIRSKNGEFRTILEEKLGELAVNKAGIGVIRKPCLNWLEIHKFLGNINNGGRRGEKSKGEADGDEGFAEGGVGGPNGVNGVR</sequence>
<proteinExistence type="predicted"/>
<feature type="compositionally biased region" description="Basic and acidic residues" evidence="1">
    <location>
        <begin position="181"/>
        <end position="190"/>
    </location>
</feature>
<keyword evidence="3" id="KW-1185">Reference proteome</keyword>
<name>A0ABD2ZJ90_9GENT</name>
<dbReference type="AlphaFoldDB" id="A0ABD2ZJ90"/>
<evidence type="ECO:0000256" key="1">
    <source>
        <dbReference type="SAM" id="MobiDB-lite"/>
    </source>
</evidence>
<feature type="compositionally biased region" description="Gly residues" evidence="1">
    <location>
        <begin position="197"/>
        <end position="211"/>
    </location>
</feature>
<dbReference type="EMBL" id="JBJUIK010000009">
    <property type="protein sequence ID" value="KAL3518310.1"/>
    <property type="molecule type" value="Genomic_DNA"/>
</dbReference>
<feature type="region of interest" description="Disordered" evidence="1">
    <location>
        <begin position="177"/>
        <end position="211"/>
    </location>
</feature>
<gene>
    <name evidence="2" type="ORF">ACH5RR_020899</name>
</gene>
<comment type="caution">
    <text evidence="2">The sequence shown here is derived from an EMBL/GenBank/DDBJ whole genome shotgun (WGS) entry which is preliminary data.</text>
</comment>
<evidence type="ECO:0000313" key="2">
    <source>
        <dbReference type="EMBL" id="KAL3518310.1"/>
    </source>
</evidence>
<organism evidence="2 3">
    <name type="scientific">Cinchona calisaya</name>
    <dbReference type="NCBI Taxonomy" id="153742"/>
    <lineage>
        <taxon>Eukaryota</taxon>
        <taxon>Viridiplantae</taxon>
        <taxon>Streptophyta</taxon>
        <taxon>Embryophyta</taxon>
        <taxon>Tracheophyta</taxon>
        <taxon>Spermatophyta</taxon>
        <taxon>Magnoliopsida</taxon>
        <taxon>eudicotyledons</taxon>
        <taxon>Gunneridae</taxon>
        <taxon>Pentapetalae</taxon>
        <taxon>asterids</taxon>
        <taxon>lamiids</taxon>
        <taxon>Gentianales</taxon>
        <taxon>Rubiaceae</taxon>
        <taxon>Cinchonoideae</taxon>
        <taxon>Cinchoneae</taxon>
        <taxon>Cinchona</taxon>
    </lineage>
</organism>
<evidence type="ECO:0000313" key="3">
    <source>
        <dbReference type="Proteomes" id="UP001630127"/>
    </source>
</evidence>
<reference evidence="2 3" key="1">
    <citation type="submission" date="2024-11" db="EMBL/GenBank/DDBJ databases">
        <title>A near-complete genome assembly of Cinchona calisaya.</title>
        <authorList>
            <person name="Lian D.C."/>
            <person name="Zhao X.W."/>
            <person name="Wei L."/>
        </authorList>
    </citation>
    <scope>NUCLEOTIDE SEQUENCE [LARGE SCALE GENOMIC DNA]</scope>
    <source>
        <tissue evidence="2">Nenye</tissue>
    </source>
</reference>
<protein>
    <submittedName>
        <fullName evidence="2">Uncharacterized protein</fullName>
    </submittedName>
</protein>
<accession>A0ABD2ZJ90</accession>
<dbReference type="Proteomes" id="UP001630127">
    <property type="component" value="Unassembled WGS sequence"/>
</dbReference>